<dbReference type="Gene3D" id="3.30.9.10">
    <property type="entry name" value="D-Amino Acid Oxidase, subunit A, domain 2"/>
    <property type="match status" value="1"/>
</dbReference>
<dbReference type="InterPro" id="IPR036188">
    <property type="entry name" value="FAD/NAD-bd_sf"/>
</dbReference>
<dbReference type="GO" id="GO:0016491">
    <property type="term" value="F:oxidoreductase activity"/>
    <property type="evidence" value="ECO:0007669"/>
    <property type="project" value="UniProtKB-KW"/>
</dbReference>
<keyword evidence="1" id="KW-0560">Oxidoreductase</keyword>
<protein>
    <submittedName>
        <fullName evidence="3">FAD-dependent oxidoreductase</fullName>
    </submittedName>
</protein>
<dbReference type="SUPFAM" id="SSF51971">
    <property type="entry name" value="Nucleotide-binding domain"/>
    <property type="match status" value="1"/>
</dbReference>
<dbReference type="PANTHER" id="PTHR13847:SF289">
    <property type="entry name" value="GLYCINE OXIDASE"/>
    <property type="match status" value="1"/>
</dbReference>
<organism evidence="3 4">
    <name type="scientific">Silvanigrella paludirubra</name>
    <dbReference type="NCBI Taxonomy" id="2499159"/>
    <lineage>
        <taxon>Bacteria</taxon>
        <taxon>Pseudomonadati</taxon>
        <taxon>Bdellovibrionota</taxon>
        <taxon>Oligoflexia</taxon>
        <taxon>Silvanigrellales</taxon>
        <taxon>Silvanigrellaceae</taxon>
        <taxon>Silvanigrella</taxon>
    </lineage>
</organism>
<name>A0A6N6W016_9BACT</name>
<accession>A0A6N6W016</accession>
<dbReference type="SUPFAM" id="SSF54373">
    <property type="entry name" value="FAD-linked reductases, C-terminal domain"/>
    <property type="match status" value="1"/>
</dbReference>
<dbReference type="Pfam" id="PF01266">
    <property type="entry name" value="DAO"/>
    <property type="match status" value="1"/>
</dbReference>
<evidence type="ECO:0000313" key="3">
    <source>
        <dbReference type="EMBL" id="KAB8040488.1"/>
    </source>
</evidence>
<dbReference type="RefSeq" id="WP_153418003.1">
    <property type="nucleotide sequence ID" value="NZ_WFLM01000001.1"/>
</dbReference>
<dbReference type="GO" id="GO:0005737">
    <property type="term" value="C:cytoplasm"/>
    <property type="evidence" value="ECO:0007669"/>
    <property type="project" value="TreeGrafter"/>
</dbReference>
<keyword evidence="4" id="KW-1185">Reference proteome</keyword>
<gene>
    <name evidence="3" type="ORF">GCL60_00810</name>
</gene>
<dbReference type="Proteomes" id="UP000437748">
    <property type="component" value="Unassembled WGS sequence"/>
</dbReference>
<dbReference type="PANTHER" id="PTHR13847">
    <property type="entry name" value="SARCOSINE DEHYDROGENASE-RELATED"/>
    <property type="match status" value="1"/>
</dbReference>
<dbReference type="InterPro" id="IPR006076">
    <property type="entry name" value="FAD-dep_OxRdtase"/>
</dbReference>
<dbReference type="EMBL" id="WFLM01000001">
    <property type="protein sequence ID" value="KAB8040488.1"/>
    <property type="molecule type" value="Genomic_DNA"/>
</dbReference>
<comment type="caution">
    <text evidence="3">The sequence shown here is derived from an EMBL/GenBank/DDBJ whole genome shotgun (WGS) entry which is preliminary data.</text>
</comment>
<evidence type="ECO:0000256" key="1">
    <source>
        <dbReference type="ARBA" id="ARBA00023002"/>
    </source>
</evidence>
<evidence type="ECO:0000313" key="4">
    <source>
        <dbReference type="Proteomes" id="UP000437748"/>
    </source>
</evidence>
<dbReference type="Gene3D" id="3.50.50.60">
    <property type="entry name" value="FAD/NAD(P)-binding domain"/>
    <property type="match status" value="1"/>
</dbReference>
<sequence>MKIGIIGAGIMGRLIAIELLKKNYPISLFEKDDILSSHSCAATAAGMLAPWSEATESTDLVFELGLYSLDLWPEILNSINSSDLFMRNGTAHLALYREKYKLDNALSRLKMRNININYKEINDLNKEQLIGNYSENYSAGYYLPNEASIDPRAFLERSNLFFKKNNLNFFANTKVNHFSKNKISTNEGNYEFDIVINTTGMGCKKEFKANLNLLRGVRGSLLLVEAPLVNIHSIIRLMHLRYPVYIVPRGNHKYIIGATSHESECIKPMTVESLLELLSVATHFDKGFLEAHILEQRVNLRPTFENGSPQIHKINDVYYINGLYRNGITISPAIANIFCKYLDDFKFKNTNNNIDKYLLEKLWIN</sequence>
<reference evidence="3 4" key="1">
    <citation type="submission" date="2019-10" db="EMBL/GenBank/DDBJ databases">
        <title>New species of Slilvanegrellaceae.</title>
        <authorList>
            <person name="Pitt A."/>
            <person name="Hahn M.W."/>
        </authorList>
    </citation>
    <scope>NUCLEOTIDE SEQUENCE [LARGE SCALE GENOMIC DNA]</scope>
    <source>
        <strain evidence="3 4">SP-Ram-0.45-NSY-1</strain>
    </source>
</reference>
<proteinExistence type="predicted"/>
<evidence type="ECO:0000259" key="2">
    <source>
        <dbReference type="Pfam" id="PF01266"/>
    </source>
</evidence>
<feature type="domain" description="FAD dependent oxidoreductase" evidence="2">
    <location>
        <begin position="3"/>
        <end position="338"/>
    </location>
</feature>
<dbReference type="AlphaFoldDB" id="A0A6N6W016"/>
<dbReference type="OrthoDB" id="9790035at2"/>